<dbReference type="PANTHER" id="PTHR12612">
    <property type="entry name" value="NUCLEAR TRANSPORT FACTOR 2"/>
    <property type="match status" value="1"/>
</dbReference>
<comment type="subcellular location">
    <subcellularLocation>
        <location evidence="3">Cytoplasm</location>
    </subcellularLocation>
    <subcellularLocation>
        <location evidence="3">Nucleus</location>
    </subcellularLocation>
</comment>
<dbReference type="InterPro" id="IPR002075">
    <property type="entry name" value="NTF2_dom"/>
</dbReference>
<dbReference type="PROSITE" id="PS50177">
    <property type="entry name" value="NTF2_DOMAIN"/>
    <property type="match status" value="1"/>
</dbReference>
<accession>A0A4Y7QJV8</accession>
<sequence length="123" mass="13711">MAQTFIAQEFTTFYYATFDGDRSALRNLYRPTSMLSFEGSPVMGVDAIVEKLVNLPFKQVAHRVATQDAQPSSPSVASIIVSVTGQLIVDDSEHPLNFSQVFHLVPDDTGYYVLNDIFRLNYG</sequence>
<evidence type="ECO:0000256" key="3">
    <source>
        <dbReference type="RuleBase" id="RU369002"/>
    </source>
</evidence>
<dbReference type="Gene3D" id="3.10.450.50">
    <property type="match status" value="1"/>
</dbReference>
<dbReference type="AlphaFoldDB" id="A0A4Y7QJV8"/>
<evidence type="ECO:0000256" key="2">
    <source>
        <dbReference type="ARBA" id="ARBA00026247"/>
    </source>
</evidence>
<dbReference type="GO" id="GO:0005737">
    <property type="term" value="C:cytoplasm"/>
    <property type="evidence" value="ECO:0007669"/>
    <property type="project" value="UniProtKB-SubCell"/>
</dbReference>
<keyword evidence="3" id="KW-0813">Transport</keyword>
<dbReference type="Proteomes" id="UP000294933">
    <property type="component" value="Unassembled WGS sequence"/>
</dbReference>
<dbReference type="GO" id="GO:0005635">
    <property type="term" value="C:nuclear envelope"/>
    <property type="evidence" value="ECO:0007669"/>
    <property type="project" value="UniProtKB-ARBA"/>
</dbReference>
<gene>
    <name evidence="5" type="ORF">BD410DRAFT_818999</name>
</gene>
<evidence type="ECO:0000259" key="4">
    <source>
        <dbReference type="PROSITE" id="PS50177"/>
    </source>
</evidence>
<keyword evidence="3" id="KW-0653">Protein transport</keyword>
<dbReference type="GO" id="GO:0051028">
    <property type="term" value="P:mRNA transport"/>
    <property type="evidence" value="ECO:0007669"/>
    <property type="project" value="UniProtKB-UniRule"/>
</dbReference>
<protein>
    <recommendedName>
        <fullName evidence="2 3">Nuclear transport factor 2</fullName>
        <shortName evidence="3">NTF-2</shortName>
    </recommendedName>
</protein>
<evidence type="ECO:0000256" key="1">
    <source>
        <dbReference type="ARBA" id="ARBA00022490"/>
    </source>
</evidence>
<dbReference type="InterPro" id="IPR018222">
    <property type="entry name" value="Nuclear_transport_factor_2_euk"/>
</dbReference>
<keyword evidence="3" id="KW-0539">Nucleus</keyword>
<dbReference type="STRING" id="50990.A0A4Y7QJV8"/>
<dbReference type="GO" id="GO:0006606">
    <property type="term" value="P:protein import into nucleus"/>
    <property type="evidence" value="ECO:0007669"/>
    <property type="project" value="UniProtKB-ARBA"/>
</dbReference>
<dbReference type="InterPro" id="IPR032710">
    <property type="entry name" value="NTF2-like_dom_sf"/>
</dbReference>
<evidence type="ECO:0000313" key="5">
    <source>
        <dbReference type="EMBL" id="TDL27636.1"/>
    </source>
</evidence>
<proteinExistence type="predicted"/>
<dbReference type="EMBL" id="ML170159">
    <property type="protein sequence ID" value="TDL27636.1"/>
    <property type="molecule type" value="Genomic_DNA"/>
</dbReference>
<comment type="function">
    <text evidence="3">Has a role in nuclear-cytoplasmic transport of proteins and mRNAs.</text>
</comment>
<reference evidence="5 6" key="1">
    <citation type="submission" date="2018-06" db="EMBL/GenBank/DDBJ databases">
        <title>A transcriptomic atlas of mushroom development highlights an independent origin of complex multicellularity.</title>
        <authorList>
            <consortium name="DOE Joint Genome Institute"/>
            <person name="Krizsan K."/>
            <person name="Almasi E."/>
            <person name="Merenyi Z."/>
            <person name="Sahu N."/>
            <person name="Viragh M."/>
            <person name="Koszo T."/>
            <person name="Mondo S."/>
            <person name="Kiss B."/>
            <person name="Balint B."/>
            <person name="Kues U."/>
            <person name="Barry K."/>
            <person name="Hegedus J.C."/>
            <person name="Henrissat B."/>
            <person name="Johnson J."/>
            <person name="Lipzen A."/>
            <person name="Ohm R."/>
            <person name="Nagy I."/>
            <person name="Pangilinan J."/>
            <person name="Yan J."/>
            <person name="Xiong Y."/>
            <person name="Grigoriev I.V."/>
            <person name="Hibbett D.S."/>
            <person name="Nagy L.G."/>
        </authorList>
    </citation>
    <scope>NUCLEOTIDE SEQUENCE [LARGE SCALE GENOMIC DNA]</scope>
    <source>
        <strain evidence="5 6">SZMC22713</strain>
    </source>
</reference>
<organism evidence="5 6">
    <name type="scientific">Rickenella mellea</name>
    <dbReference type="NCBI Taxonomy" id="50990"/>
    <lineage>
        <taxon>Eukaryota</taxon>
        <taxon>Fungi</taxon>
        <taxon>Dikarya</taxon>
        <taxon>Basidiomycota</taxon>
        <taxon>Agaricomycotina</taxon>
        <taxon>Agaricomycetes</taxon>
        <taxon>Hymenochaetales</taxon>
        <taxon>Rickenellaceae</taxon>
        <taxon>Rickenella</taxon>
    </lineage>
</organism>
<feature type="domain" description="NTF2" evidence="4">
    <location>
        <begin position="6"/>
        <end position="120"/>
    </location>
</feature>
<dbReference type="OrthoDB" id="6507044at2759"/>
<keyword evidence="1 3" id="KW-0963">Cytoplasm</keyword>
<dbReference type="Pfam" id="PF02136">
    <property type="entry name" value="NTF2"/>
    <property type="match status" value="1"/>
</dbReference>
<evidence type="ECO:0000313" key="6">
    <source>
        <dbReference type="Proteomes" id="UP000294933"/>
    </source>
</evidence>
<dbReference type="SUPFAM" id="SSF54427">
    <property type="entry name" value="NTF2-like"/>
    <property type="match status" value="1"/>
</dbReference>
<keyword evidence="6" id="KW-1185">Reference proteome</keyword>
<dbReference type="VEuPathDB" id="FungiDB:BD410DRAFT_818999"/>
<dbReference type="CDD" id="cd00780">
    <property type="entry name" value="NTF2"/>
    <property type="match status" value="1"/>
</dbReference>
<dbReference type="FunFam" id="3.10.450.50:FF:000005">
    <property type="entry name" value="Nuclear transport factor 2"/>
    <property type="match status" value="1"/>
</dbReference>
<dbReference type="InterPro" id="IPR045875">
    <property type="entry name" value="NTF2"/>
</dbReference>
<name>A0A4Y7QJV8_9AGAM</name>